<evidence type="ECO:0000256" key="12">
    <source>
        <dbReference type="ARBA" id="ARBA00023012"/>
    </source>
</evidence>
<dbReference type="CDD" id="cd18773">
    <property type="entry name" value="PDC1_HK_sensor"/>
    <property type="match status" value="1"/>
</dbReference>
<dbReference type="SMART" id="SM00304">
    <property type="entry name" value="HAMP"/>
    <property type="match status" value="1"/>
</dbReference>
<dbReference type="RefSeq" id="WP_151971090.1">
    <property type="nucleotide sequence ID" value="NZ_AP019860.1"/>
</dbReference>
<evidence type="ECO:0000256" key="13">
    <source>
        <dbReference type="ARBA" id="ARBA00023136"/>
    </source>
</evidence>
<evidence type="ECO:0000256" key="2">
    <source>
        <dbReference type="ARBA" id="ARBA00004651"/>
    </source>
</evidence>
<keyword evidence="13 15" id="KW-0472">Membrane</keyword>
<dbReference type="InterPro" id="IPR003594">
    <property type="entry name" value="HATPase_dom"/>
</dbReference>
<dbReference type="KEGG" id="uam:UABAM_05459"/>
<sequence>MITKRKPKSKIGKKLFLLFTVSTLVPLVIMTVQGFHCAHRAVHNAAEAHLLSCVEAKKNQIKNWLEEREREIQFLSEIPCLQSCCCDAGYNESVCNILRNTIERMPSYENICIFDISGNVILQEGKKKYTKNFSLPTEFKAALKSKSSVFSPIFFSDKGIPQIQIAYWIQEPDGQKSQILWVHLNLQESINKFLSEKSWLGKSGNIILINKNGELIVPKKQKTITTSKNILELIKEKKVGTYPSHYKKIGAYNSIDSLDMIVVAEMSWKEAMSELFPFLKFSFITAGISLVFMFFIASMMSKRISTPLLQMSTVARKVAGGDLEQRVSSRYTKNQDEVATLAFDFNSMVEELQENRQRMEQKHRELINAYENLERTKYQLNQIESLAVIGKTAASIVHEIRNPLSSVKMNLQILTRKLQDDPKYHEHGHIALTEVQHLENVLSELLDYSRPIKLEQVVTDIDHIIKESLQSISGNISEKEIEICCNVVPVKISIDKRRFKQVLSNIILNAIQASRPKQRITIEAFYNKEESKTIIEVIDQGEGISSEYIEEVFEPFFTTREKGTGLGLSHVKKIVELHSGTIKIESSRGEGTTVRIALPINKEENTF</sequence>
<dbReference type="InterPro" id="IPR004358">
    <property type="entry name" value="Sig_transdc_His_kin-like_C"/>
</dbReference>
<keyword evidence="9 18" id="KW-0418">Kinase</keyword>
<evidence type="ECO:0000256" key="11">
    <source>
        <dbReference type="ARBA" id="ARBA00022989"/>
    </source>
</evidence>
<keyword evidence="12" id="KW-0902">Two-component regulatory system</keyword>
<accession>A0A5S9ISZ0</accession>
<evidence type="ECO:0000256" key="1">
    <source>
        <dbReference type="ARBA" id="ARBA00000085"/>
    </source>
</evidence>
<evidence type="ECO:0000259" key="16">
    <source>
        <dbReference type="PROSITE" id="PS50109"/>
    </source>
</evidence>
<dbReference type="EC" id="2.7.13.3" evidence="3"/>
<dbReference type="SMART" id="SM00388">
    <property type="entry name" value="HisKA"/>
    <property type="match status" value="1"/>
</dbReference>
<feature type="domain" description="Histidine kinase" evidence="16">
    <location>
        <begin position="395"/>
        <end position="602"/>
    </location>
</feature>
<keyword evidence="7 15" id="KW-0812">Transmembrane</keyword>
<dbReference type="Pfam" id="PF00672">
    <property type="entry name" value="HAMP"/>
    <property type="match status" value="1"/>
</dbReference>
<keyword evidence="5" id="KW-0597">Phosphoprotein</keyword>
<dbReference type="CDD" id="cd00082">
    <property type="entry name" value="HisKA"/>
    <property type="match status" value="1"/>
</dbReference>
<dbReference type="InterPro" id="IPR005467">
    <property type="entry name" value="His_kinase_dom"/>
</dbReference>
<dbReference type="CDD" id="cd18774">
    <property type="entry name" value="PDC2_HK_sensor"/>
    <property type="match status" value="1"/>
</dbReference>
<dbReference type="GO" id="GO:0005886">
    <property type="term" value="C:plasma membrane"/>
    <property type="evidence" value="ECO:0007669"/>
    <property type="project" value="UniProtKB-SubCell"/>
</dbReference>
<dbReference type="Gene3D" id="3.30.565.10">
    <property type="entry name" value="Histidine kinase-like ATPase, C-terminal domain"/>
    <property type="match status" value="1"/>
</dbReference>
<keyword evidence="11 15" id="KW-1133">Transmembrane helix</keyword>
<dbReference type="InterPro" id="IPR036097">
    <property type="entry name" value="HisK_dim/P_sf"/>
</dbReference>
<dbReference type="SMART" id="SM00387">
    <property type="entry name" value="HATPase_c"/>
    <property type="match status" value="1"/>
</dbReference>
<evidence type="ECO:0000256" key="15">
    <source>
        <dbReference type="SAM" id="Phobius"/>
    </source>
</evidence>
<evidence type="ECO:0000256" key="9">
    <source>
        <dbReference type="ARBA" id="ARBA00022777"/>
    </source>
</evidence>
<dbReference type="OrthoDB" id="226486at2"/>
<keyword evidence="14" id="KW-0175">Coiled coil</keyword>
<dbReference type="Gene3D" id="3.30.450.20">
    <property type="entry name" value="PAS domain"/>
    <property type="match status" value="1"/>
</dbReference>
<dbReference type="Gene3D" id="1.10.287.130">
    <property type="match status" value="1"/>
</dbReference>
<dbReference type="SUPFAM" id="SSF47384">
    <property type="entry name" value="Homodimeric domain of signal transducing histidine kinase"/>
    <property type="match status" value="1"/>
</dbReference>
<evidence type="ECO:0000313" key="19">
    <source>
        <dbReference type="Proteomes" id="UP000326354"/>
    </source>
</evidence>
<name>A0A5S9ISZ0_UABAM</name>
<dbReference type="InterPro" id="IPR036890">
    <property type="entry name" value="HATPase_C_sf"/>
</dbReference>
<evidence type="ECO:0000313" key="18">
    <source>
        <dbReference type="EMBL" id="BBM87056.1"/>
    </source>
</evidence>
<dbReference type="PROSITE" id="PS50885">
    <property type="entry name" value="HAMP"/>
    <property type="match status" value="1"/>
</dbReference>
<keyword evidence="19" id="KW-1185">Reference proteome</keyword>
<dbReference type="EMBL" id="AP019860">
    <property type="protein sequence ID" value="BBM87056.1"/>
    <property type="molecule type" value="Genomic_DNA"/>
</dbReference>
<dbReference type="InterPro" id="IPR003660">
    <property type="entry name" value="HAMP_dom"/>
</dbReference>
<dbReference type="PRINTS" id="PR00344">
    <property type="entry name" value="BCTRLSENSOR"/>
</dbReference>
<dbReference type="InterPro" id="IPR003661">
    <property type="entry name" value="HisK_dim/P_dom"/>
</dbReference>
<dbReference type="PROSITE" id="PS50109">
    <property type="entry name" value="HIS_KIN"/>
    <property type="match status" value="1"/>
</dbReference>
<dbReference type="GO" id="GO:0005524">
    <property type="term" value="F:ATP binding"/>
    <property type="evidence" value="ECO:0007669"/>
    <property type="project" value="UniProtKB-KW"/>
</dbReference>
<evidence type="ECO:0000256" key="5">
    <source>
        <dbReference type="ARBA" id="ARBA00022553"/>
    </source>
</evidence>
<keyword evidence="8" id="KW-0547">Nucleotide-binding</keyword>
<evidence type="ECO:0000256" key="14">
    <source>
        <dbReference type="SAM" id="Coils"/>
    </source>
</evidence>
<dbReference type="Proteomes" id="UP000326354">
    <property type="component" value="Chromosome"/>
</dbReference>
<evidence type="ECO:0000256" key="10">
    <source>
        <dbReference type="ARBA" id="ARBA00022840"/>
    </source>
</evidence>
<evidence type="ECO:0000256" key="8">
    <source>
        <dbReference type="ARBA" id="ARBA00022741"/>
    </source>
</evidence>
<dbReference type="AlphaFoldDB" id="A0A5S9ISZ0"/>
<dbReference type="PANTHER" id="PTHR45528:SF1">
    <property type="entry name" value="SENSOR HISTIDINE KINASE CPXA"/>
    <property type="match status" value="1"/>
</dbReference>
<feature type="domain" description="HAMP" evidence="17">
    <location>
        <begin position="302"/>
        <end position="357"/>
    </location>
</feature>
<organism evidence="18 19">
    <name type="scientific">Uabimicrobium amorphum</name>
    <dbReference type="NCBI Taxonomy" id="2596890"/>
    <lineage>
        <taxon>Bacteria</taxon>
        <taxon>Pseudomonadati</taxon>
        <taxon>Planctomycetota</taxon>
        <taxon>Candidatus Uabimicrobiia</taxon>
        <taxon>Candidatus Uabimicrobiales</taxon>
        <taxon>Candidatus Uabimicrobiaceae</taxon>
        <taxon>Candidatus Uabimicrobium</taxon>
    </lineage>
</organism>
<dbReference type="PANTHER" id="PTHR45528">
    <property type="entry name" value="SENSOR HISTIDINE KINASE CPXA"/>
    <property type="match status" value="1"/>
</dbReference>
<feature type="coiled-coil region" evidence="14">
    <location>
        <begin position="342"/>
        <end position="376"/>
    </location>
</feature>
<feature type="transmembrane region" description="Helical" evidence="15">
    <location>
        <begin position="275"/>
        <end position="297"/>
    </location>
</feature>
<dbReference type="SUPFAM" id="SSF158472">
    <property type="entry name" value="HAMP domain-like"/>
    <property type="match status" value="1"/>
</dbReference>
<evidence type="ECO:0000259" key="17">
    <source>
        <dbReference type="PROSITE" id="PS50885"/>
    </source>
</evidence>
<protein>
    <recommendedName>
        <fullName evidence="3">histidine kinase</fullName>
        <ecNumber evidence="3">2.7.13.3</ecNumber>
    </recommendedName>
</protein>
<evidence type="ECO:0000256" key="4">
    <source>
        <dbReference type="ARBA" id="ARBA00022475"/>
    </source>
</evidence>
<gene>
    <name evidence="18" type="ORF">UABAM_05459</name>
</gene>
<comment type="catalytic activity">
    <reaction evidence="1">
        <text>ATP + protein L-histidine = ADP + protein N-phospho-L-histidine.</text>
        <dbReference type="EC" id="2.7.13.3"/>
    </reaction>
</comment>
<dbReference type="Gene3D" id="6.10.340.10">
    <property type="match status" value="1"/>
</dbReference>
<reference evidence="18 19" key="1">
    <citation type="submission" date="2019-08" db="EMBL/GenBank/DDBJ databases">
        <title>Complete genome sequence of Candidatus Uab amorphum.</title>
        <authorList>
            <person name="Shiratori T."/>
            <person name="Suzuki S."/>
            <person name="Kakizawa Y."/>
            <person name="Ishida K."/>
        </authorList>
    </citation>
    <scope>NUCLEOTIDE SEQUENCE [LARGE SCALE GENOMIC DNA]</scope>
    <source>
        <strain evidence="18 19">SRT547</strain>
    </source>
</reference>
<dbReference type="GO" id="GO:0000155">
    <property type="term" value="F:phosphorelay sensor kinase activity"/>
    <property type="evidence" value="ECO:0007669"/>
    <property type="project" value="InterPro"/>
</dbReference>
<comment type="subcellular location">
    <subcellularLocation>
        <location evidence="2">Cell membrane</location>
        <topology evidence="2">Multi-pass membrane protein</topology>
    </subcellularLocation>
</comment>
<keyword evidence="6" id="KW-0808">Transferase</keyword>
<dbReference type="CDD" id="cd06225">
    <property type="entry name" value="HAMP"/>
    <property type="match status" value="1"/>
</dbReference>
<evidence type="ECO:0000256" key="7">
    <source>
        <dbReference type="ARBA" id="ARBA00022692"/>
    </source>
</evidence>
<dbReference type="Pfam" id="PF02518">
    <property type="entry name" value="HATPase_c"/>
    <property type="match status" value="1"/>
</dbReference>
<evidence type="ECO:0000256" key="6">
    <source>
        <dbReference type="ARBA" id="ARBA00022679"/>
    </source>
</evidence>
<proteinExistence type="predicted"/>
<keyword evidence="10" id="KW-0067">ATP-binding</keyword>
<keyword evidence="4" id="KW-1003">Cell membrane</keyword>
<dbReference type="InterPro" id="IPR050398">
    <property type="entry name" value="HssS/ArlS-like"/>
</dbReference>
<dbReference type="SUPFAM" id="SSF55874">
    <property type="entry name" value="ATPase domain of HSP90 chaperone/DNA topoisomerase II/histidine kinase"/>
    <property type="match status" value="1"/>
</dbReference>
<dbReference type="Pfam" id="PF00512">
    <property type="entry name" value="HisKA"/>
    <property type="match status" value="1"/>
</dbReference>
<evidence type="ECO:0000256" key="3">
    <source>
        <dbReference type="ARBA" id="ARBA00012438"/>
    </source>
</evidence>